<feature type="compositionally biased region" description="Acidic residues" evidence="7">
    <location>
        <begin position="71"/>
        <end position="83"/>
    </location>
</feature>
<organism evidence="9 10">
    <name type="scientific">Monoraphidium neglectum</name>
    <dbReference type="NCBI Taxonomy" id="145388"/>
    <lineage>
        <taxon>Eukaryota</taxon>
        <taxon>Viridiplantae</taxon>
        <taxon>Chlorophyta</taxon>
        <taxon>core chlorophytes</taxon>
        <taxon>Chlorophyceae</taxon>
        <taxon>CS clade</taxon>
        <taxon>Sphaeropleales</taxon>
        <taxon>Selenastraceae</taxon>
        <taxon>Monoraphidium</taxon>
    </lineage>
</organism>
<dbReference type="KEGG" id="mng:MNEG_3244"/>
<keyword evidence="6" id="KW-0539">Nucleus</keyword>
<feature type="domain" description="ZNF380 coiled-coil" evidence="8">
    <location>
        <begin position="26"/>
        <end position="106"/>
    </location>
</feature>
<evidence type="ECO:0000256" key="4">
    <source>
        <dbReference type="ARBA" id="ARBA00022771"/>
    </source>
</evidence>
<proteinExistence type="predicted"/>
<evidence type="ECO:0000256" key="6">
    <source>
        <dbReference type="ARBA" id="ARBA00023242"/>
    </source>
</evidence>
<dbReference type="RefSeq" id="XP_013903731.1">
    <property type="nucleotide sequence ID" value="XM_014048277.1"/>
</dbReference>
<dbReference type="EMBL" id="KK100618">
    <property type="protein sequence ID" value="KIZ04712.1"/>
    <property type="molecule type" value="Genomic_DNA"/>
</dbReference>
<gene>
    <name evidence="9" type="ORF">MNEG_3244</name>
</gene>
<feature type="region of interest" description="Disordered" evidence="7">
    <location>
        <begin position="1"/>
        <end position="22"/>
    </location>
</feature>
<dbReference type="PANTHER" id="PTHR13278">
    <property type="entry name" value="ZINC FINGER PROTEIN 830"/>
    <property type="match status" value="1"/>
</dbReference>
<evidence type="ECO:0000256" key="1">
    <source>
        <dbReference type="ARBA" id="ARBA00004324"/>
    </source>
</evidence>
<dbReference type="STRING" id="145388.A0A0D2MW65"/>
<sequence>MGPPAVPATPVPTAAAPGASALPAGLPTAFFDDKAADAKARGIKIPDKADKEAAFAAFASDIASAMVVQAAEEEEDAAEAAEEREEREALEQRLRQERIERLKRMRSTAAAGASAPERVGQQHQRQHDTRQAGAAREEDEAEGAGVLGPGPPPAEMAEAVAAGLPPGRRWRVMDALAEVLGAESGGSDDEDEEGQEEGVLDWRRKAV</sequence>
<dbReference type="GO" id="GO:0003676">
    <property type="term" value="F:nucleic acid binding"/>
    <property type="evidence" value="ECO:0007669"/>
    <property type="project" value="InterPro"/>
</dbReference>
<dbReference type="InterPro" id="IPR059039">
    <property type="entry name" value="ZNF380_CC"/>
</dbReference>
<evidence type="ECO:0000256" key="7">
    <source>
        <dbReference type="SAM" id="MobiDB-lite"/>
    </source>
</evidence>
<evidence type="ECO:0000256" key="3">
    <source>
        <dbReference type="ARBA" id="ARBA00022723"/>
    </source>
</evidence>
<dbReference type="GO" id="GO:0005681">
    <property type="term" value="C:spliceosomal complex"/>
    <property type="evidence" value="ECO:0007669"/>
    <property type="project" value="InterPro"/>
</dbReference>
<dbReference type="GO" id="GO:0033314">
    <property type="term" value="P:mitotic DNA replication checkpoint signaling"/>
    <property type="evidence" value="ECO:0007669"/>
    <property type="project" value="TreeGrafter"/>
</dbReference>
<feature type="compositionally biased region" description="Low complexity" evidence="7">
    <location>
        <begin position="11"/>
        <end position="22"/>
    </location>
</feature>
<evidence type="ECO:0000313" key="9">
    <source>
        <dbReference type="EMBL" id="KIZ04712.1"/>
    </source>
</evidence>
<dbReference type="GO" id="GO:0033260">
    <property type="term" value="P:nuclear DNA replication"/>
    <property type="evidence" value="ECO:0007669"/>
    <property type="project" value="TreeGrafter"/>
</dbReference>
<dbReference type="Proteomes" id="UP000054498">
    <property type="component" value="Unassembled WGS sequence"/>
</dbReference>
<dbReference type="GO" id="GO:0044773">
    <property type="term" value="P:mitotic DNA damage checkpoint signaling"/>
    <property type="evidence" value="ECO:0007669"/>
    <property type="project" value="TreeGrafter"/>
</dbReference>
<feature type="compositionally biased region" description="Pro residues" evidence="7">
    <location>
        <begin position="1"/>
        <end position="10"/>
    </location>
</feature>
<dbReference type="AlphaFoldDB" id="A0A0D2MW65"/>
<feature type="region of interest" description="Disordered" evidence="7">
    <location>
        <begin position="180"/>
        <end position="207"/>
    </location>
</feature>
<protein>
    <recommendedName>
        <fullName evidence="8">ZNF380 coiled-coil domain-containing protein</fullName>
    </recommendedName>
</protein>
<name>A0A0D2MW65_9CHLO</name>
<evidence type="ECO:0000259" key="8">
    <source>
        <dbReference type="Pfam" id="PF23406"/>
    </source>
</evidence>
<evidence type="ECO:0000256" key="5">
    <source>
        <dbReference type="ARBA" id="ARBA00022833"/>
    </source>
</evidence>
<feature type="compositionally biased region" description="Acidic residues" evidence="7">
    <location>
        <begin position="186"/>
        <end position="199"/>
    </location>
</feature>
<accession>A0A0D2MW65</accession>
<dbReference type="PANTHER" id="PTHR13278:SF0">
    <property type="entry name" value="ZINC FINGER PROTEIN 830"/>
    <property type="match status" value="1"/>
</dbReference>
<feature type="compositionally biased region" description="Basic and acidic residues" evidence="7">
    <location>
        <begin position="84"/>
        <end position="102"/>
    </location>
</feature>
<evidence type="ECO:0000313" key="10">
    <source>
        <dbReference type="Proteomes" id="UP000054498"/>
    </source>
</evidence>
<comment type="subcellular location">
    <subcellularLocation>
        <location evidence="1">Nucleus speckle</location>
    </subcellularLocation>
</comment>
<reference evidence="9 10" key="1">
    <citation type="journal article" date="2013" name="BMC Genomics">
        <title>Reconstruction of the lipid metabolism for the microalga Monoraphidium neglectum from its genome sequence reveals characteristics suitable for biofuel production.</title>
        <authorList>
            <person name="Bogen C."/>
            <person name="Al-Dilaimi A."/>
            <person name="Albersmeier A."/>
            <person name="Wichmann J."/>
            <person name="Grundmann M."/>
            <person name="Rupp O."/>
            <person name="Lauersen K.J."/>
            <person name="Blifernez-Klassen O."/>
            <person name="Kalinowski J."/>
            <person name="Goesmann A."/>
            <person name="Mussgnug J.H."/>
            <person name="Kruse O."/>
        </authorList>
    </citation>
    <scope>NUCLEOTIDE SEQUENCE [LARGE SCALE GENOMIC DNA]</scope>
    <source>
        <strain evidence="9 10">SAG 48.87</strain>
    </source>
</reference>
<feature type="region of interest" description="Disordered" evidence="7">
    <location>
        <begin position="68"/>
        <end position="157"/>
    </location>
</feature>
<evidence type="ECO:0000256" key="2">
    <source>
        <dbReference type="ARBA" id="ARBA00022473"/>
    </source>
</evidence>
<dbReference type="InterPro" id="IPR040050">
    <property type="entry name" value="ZNF830-like"/>
</dbReference>
<keyword evidence="10" id="KW-1185">Reference proteome</keyword>
<keyword evidence="2" id="KW-0217">Developmental protein</keyword>
<dbReference type="GO" id="GO:0008270">
    <property type="term" value="F:zinc ion binding"/>
    <property type="evidence" value="ECO:0007669"/>
    <property type="project" value="UniProtKB-KW"/>
</dbReference>
<keyword evidence="4" id="KW-0863">Zinc-finger</keyword>
<keyword evidence="3" id="KW-0479">Metal-binding</keyword>
<dbReference type="Pfam" id="PF23406">
    <property type="entry name" value="ZNF380_CC"/>
    <property type="match status" value="1"/>
</dbReference>
<dbReference type="GeneID" id="25736122"/>
<keyword evidence="5" id="KW-0862">Zinc</keyword>